<reference evidence="1" key="1">
    <citation type="submission" date="2018-01" db="EMBL/GenBank/DDBJ databases">
        <authorList>
            <person name="Krukenberg V."/>
        </authorList>
    </citation>
    <scope>NUCLEOTIDE SEQUENCE</scope>
    <source>
        <strain evidence="1">E20ANME2</strain>
    </source>
</reference>
<dbReference type="EMBL" id="PQXF01000021">
    <property type="protein sequence ID" value="PXF59842.1"/>
    <property type="molecule type" value="Genomic_DNA"/>
</dbReference>
<gene>
    <name evidence="1" type="ORF">C4B59_10565</name>
</gene>
<organism evidence="1 2">
    <name type="scientific">Candidatus Methanogaster sp</name>
    <dbReference type="NCBI Taxonomy" id="3386292"/>
    <lineage>
        <taxon>Archaea</taxon>
        <taxon>Methanobacteriati</taxon>
        <taxon>Methanobacteriota</taxon>
        <taxon>Stenosarchaea group</taxon>
        <taxon>Methanomicrobia</taxon>
        <taxon>Methanosarcinales</taxon>
        <taxon>ANME-2 cluster</taxon>
        <taxon>Candidatus Methanogasteraceae</taxon>
        <taxon>Candidatus Methanogaster</taxon>
    </lineage>
</organism>
<comment type="caution">
    <text evidence="1">The sequence shown here is derived from an EMBL/GenBank/DDBJ whole genome shotgun (WGS) entry which is preliminary data.</text>
</comment>
<protein>
    <submittedName>
        <fullName evidence="1">Uncharacterized protein</fullName>
    </submittedName>
</protein>
<name>A0AC61L1N5_9EURY</name>
<proteinExistence type="predicted"/>
<evidence type="ECO:0000313" key="1">
    <source>
        <dbReference type="EMBL" id="PXF59842.1"/>
    </source>
</evidence>
<accession>A0AC61L1N5</accession>
<evidence type="ECO:0000313" key="2">
    <source>
        <dbReference type="Proteomes" id="UP000248329"/>
    </source>
</evidence>
<dbReference type="Proteomes" id="UP000248329">
    <property type="component" value="Unassembled WGS sequence"/>
</dbReference>
<sequence>MQSVRRKEIELMAIEKTYKMSDQKVPPSNWEDYKRITLNEWKQLLNGIDKKEKDFQMFLELNPSLIPGAHSLALTSGHMPIYASCFSQPVLPGIKCKIPDFMWLSTCSDELNPILIEIEDPKKKWFNRNGQPTAKFTQAHNQINEWRVWFSKPNNVNLFIETYKIDTSRAEGRRIVPHYVLIYGRREDVLEKSSERSAYKKPDETIMTYDRLQPSYEQSKYLCIKIKNNGFHVITFPSTGKIGPNIIEEWINLKGLDEAIKKSSEIAENRKRFLLQRLPYWIEWAKDSNAGIIDGGDWE</sequence>